<dbReference type="Proteomes" id="UP000790787">
    <property type="component" value="Chromosome 11"/>
</dbReference>
<gene>
    <name evidence="2" type="primary">LOC142165763</name>
</gene>
<protein>
    <submittedName>
        <fullName evidence="2">Uncharacterized protein LOC142165763</fullName>
    </submittedName>
</protein>
<evidence type="ECO:0000313" key="1">
    <source>
        <dbReference type="Proteomes" id="UP000790787"/>
    </source>
</evidence>
<keyword evidence="1" id="KW-1185">Reference proteome</keyword>
<accession>A0AC58S5H6</accession>
<name>A0AC58S5H6_TOBAC</name>
<sequence length="344" mass="39609">MDVWGPYKVPTYNSMRFFLTLMDDFSRWTWMFLMRLKSDVVFLLKNFIALVKTQYGKSLYEMLHEKQSSISHLRVLGCLCFTTNLIKHEKFEPRAMRSVLLGYVAHQKGYMLLDLEHRVFFISKDVVFYEDVFLFQSLDITSADFFLDSTPVPRHDVVIDSAPMAVHITHKELCTQSAPCSPTLPETSCSTDIAPFSIPDDASTVVDSTIDVPDYVQPTKGKSVSCYKYPLSKVLTYDHLAPKYQSYLFQFSIEVEPVTYQEAVKDKRWVEAMKSEIKGLEDNHTWALVPLGKKAIGCKWVYKIKYKATGEVESFKARLVAKGYNQKKRLRLSRDILTCGENSD</sequence>
<evidence type="ECO:0000313" key="2">
    <source>
        <dbReference type="RefSeq" id="XP_075080236.1"/>
    </source>
</evidence>
<reference evidence="1" key="1">
    <citation type="journal article" date="2014" name="Nat. Commun.">
        <title>The tobacco genome sequence and its comparison with those of tomato and potato.</title>
        <authorList>
            <person name="Sierro N."/>
            <person name="Battey J.N."/>
            <person name="Ouadi S."/>
            <person name="Bakaher N."/>
            <person name="Bovet L."/>
            <person name="Willig A."/>
            <person name="Goepfert S."/>
            <person name="Peitsch M.C."/>
            <person name="Ivanov N.V."/>
        </authorList>
    </citation>
    <scope>NUCLEOTIDE SEQUENCE [LARGE SCALE GENOMIC DNA]</scope>
</reference>
<dbReference type="RefSeq" id="XP_075080236.1">
    <property type="nucleotide sequence ID" value="XM_075224135.1"/>
</dbReference>
<reference evidence="2" key="2">
    <citation type="submission" date="2025-08" db="UniProtKB">
        <authorList>
            <consortium name="RefSeq"/>
        </authorList>
    </citation>
    <scope>IDENTIFICATION</scope>
    <source>
        <tissue evidence="2">Leaf</tissue>
    </source>
</reference>
<proteinExistence type="predicted"/>
<organism evidence="1 2">
    <name type="scientific">Nicotiana tabacum</name>
    <name type="common">Common tobacco</name>
    <dbReference type="NCBI Taxonomy" id="4097"/>
    <lineage>
        <taxon>Eukaryota</taxon>
        <taxon>Viridiplantae</taxon>
        <taxon>Streptophyta</taxon>
        <taxon>Embryophyta</taxon>
        <taxon>Tracheophyta</taxon>
        <taxon>Spermatophyta</taxon>
        <taxon>Magnoliopsida</taxon>
        <taxon>eudicotyledons</taxon>
        <taxon>Gunneridae</taxon>
        <taxon>Pentapetalae</taxon>
        <taxon>asterids</taxon>
        <taxon>lamiids</taxon>
        <taxon>Solanales</taxon>
        <taxon>Solanaceae</taxon>
        <taxon>Nicotianoideae</taxon>
        <taxon>Nicotianeae</taxon>
        <taxon>Nicotiana</taxon>
    </lineage>
</organism>